<dbReference type="Gene3D" id="1.20.120.1630">
    <property type="match status" value="1"/>
</dbReference>
<keyword evidence="3 5" id="KW-1133">Transmembrane helix</keyword>
<dbReference type="GO" id="GO:0016740">
    <property type="term" value="F:transferase activity"/>
    <property type="evidence" value="ECO:0007669"/>
    <property type="project" value="UniProtKB-ARBA"/>
</dbReference>
<accession>A0A7X4LLC6</accession>
<comment type="caution">
    <text evidence="6">The sequence shown here is derived from an EMBL/GenBank/DDBJ whole genome shotgun (WGS) entry which is preliminary data.</text>
</comment>
<feature type="transmembrane region" description="Helical" evidence="5">
    <location>
        <begin position="93"/>
        <end position="124"/>
    </location>
</feature>
<keyword evidence="4 5" id="KW-0472">Membrane</keyword>
<evidence type="ECO:0000256" key="1">
    <source>
        <dbReference type="ARBA" id="ARBA00004127"/>
    </source>
</evidence>
<gene>
    <name evidence="6" type="ORF">F9817_10910</name>
</gene>
<name>A0A7X4LLC6_9VIBR</name>
<dbReference type="Proteomes" id="UP000462621">
    <property type="component" value="Unassembled WGS sequence"/>
</dbReference>
<evidence type="ECO:0008006" key="8">
    <source>
        <dbReference type="Google" id="ProtNLM"/>
    </source>
</evidence>
<evidence type="ECO:0000256" key="3">
    <source>
        <dbReference type="ARBA" id="ARBA00022989"/>
    </source>
</evidence>
<proteinExistence type="predicted"/>
<dbReference type="EMBL" id="WEKT01000016">
    <property type="protein sequence ID" value="MZI93706.1"/>
    <property type="molecule type" value="Genomic_DNA"/>
</dbReference>
<dbReference type="RefSeq" id="WP_161155426.1">
    <property type="nucleotide sequence ID" value="NZ_WEKT01000016.1"/>
</dbReference>
<dbReference type="GO" id="GO:0012505">
    <property type="term" value="C:endomembrane system"/>
    <property type="evidence" value="ECO:0007669"/>
    <property type="project" value="UniProtKB-SubCell"/>
</dbReference>
<dbReference type="InterPro" id="IPR007318">
    <property type="entry name" value="Phopholipid_MeTrfase"/>
</dbReference>
<keyword evidence="2 5" id="KW-0812">Transmembrane</keyword>
<evidence type="ECO:0000256" key="2">
    <source>
        <dbReference type="ARBA" id="ARBA00022692"/>
    </source>
</evidence>
<dbReference type="AlphaFoldDB" id="A0A7X4LLC6"/>
<evidence type="ECO:0000256" key="5">
    <source>
        <dbReference type="SAM" id="Phobius"/>
    </source>
</evidence>
<dbReference type="PANTHER" id="PTHR12714:SF24">
    <property type="entry name" value="SLR1182 PROTEIN"/>
    <property type="match status" value="1"/>
</dbReference>
<organism evidence="6 7">
    <name type="scientific">Vibrio eleionomae</name>
    <dbReference type="NCBI Taxonomy" id="2653505"/>
    <lineage>
        <taxon>Bacteria</taxon>
        <taxon>Pseudomonadati</taxon>
        <taxon>Pseudomonadota</taxon>
        <taxon>Gammaproteobacteria</taxon>
        <taxon>Vibrionales</taxon>
        <taxon>Vibrionaceae</taxon>
        <taxon>Vibrio</taxon>
    </lineage>
</organism>
<feature type="transmembrane region" description="Helical" evidence="5">
    <location>
        <begin position="12"/>
        <end position="30"/>
    </location>
</feature>
<reference evidence="6 7" key="1">
    <citation type="submission" date="2019-10" db="EMBL/GenBank/DDBJ databases">
        <title>Vibrio sp. nov. isolated from a shrimp pond.</title>
        <authorList>
            <person name="Gomez-Gil B."/>
            <person name="Enciso-Ibarra J."/>
            <person name="Enciso-Ibarra K."/>
            <person name="Bolan-Mejia C."/>
        </authorList>
    </citation>
    <scope>NUCLEOTIDE SEQUENCE [LARGE SCALE GENOMIC DNA]</scope>
    <source>
        <strain evidence="6 7">CAIM 722</strain>
    </source>
</reference>
<dbReference type="PROSITE" id="PS51257">
    <property type="entry name" value="PROKAR_LIPOPROTEIN"/>
    <property type="match status" value="1"/>
</dbReference>
<evidence type="ECO:0000256" key="4">
    <source>
        <dbReference type="ARBA" id="ARBA00023136"/>
    </source>
</evidence>
<evidence type="ECO:0000313" key="7">
    <source>
        <dbReference type="Proteomes" id="UP000462621"/>
    </source>
</evidence>
<sequence length="155" mass="17909">MQPRHLELKIPPVVLFMIALVAMYACITLLPQMVIRWPFPRIGFALCFILSGFFGLAGVAGFRRAKTTVNPAKPDQSSCIVASGVFRLSRNPMYLGLTFLLIGTGYYLQNIMAFVVVWAFIVYLNHFQIKPEERILEGRFGDEYRRYKQEVRRWL</sequence>
<feature type="transmembrane region" description="Helical" evidence="5">
    <location>
        <begin position="42"/>
        <end position="62"/>
    </location>
</feature>
<dbReference type="Pfam" id="PF04191">
    <property type="entry name" value="PEMT"/>
    <property type="match status" value="1"/>
</dbReference>
<evidence type="ECO:0000313" key="6">
    <source>
        <dbReference type="EMBL" id="MZI93706.1"/>
    </source>
</evidence>
<protein>
    <recommendedName>
        <fullName evidence="8">Isoprenylcysteine carboxylmethyltransferase family protein</fullName>
    </recommendedName>
</protein>
<comment type="subcellular location">
    <subcellularLocation>
        <location evidence="1">Endomembrane system</location>
        <topology evidence="1">Multi-pass membrane protein</topology>
    </subcellularLocation>
</comment>
<keyword evidence="7" id="KW-1185">Reference proteome</keyword>
<dbReference type="PANTHER" id="PTHR12714">
    <property type="entry name" value="PROTEIN-S ISOPRENYLCYSTEINE O-METHYLTRANSFERASE"/>
    <property type="match status" value="1"/>
</dbReference>